<dbReference type="EMBL" id="JAKVQD010000005">
    <property type="protein sequence ID" value="MCH4553537.1"/>
    <property type="molecule type" value="Genomic_DNA"/>
</dbReference>
<protein>
    <submittedName>
        <fullName evidence="1">Uncharacterized protein</fullName>
    </submittedName>
</protein>
<accession>A0ABS9RKV6</accession>
<reference evidence="1" key="1">
    <citation type="submission" date="2022-02" db="EMBL/GenBank/DDBJ databases">
        <title>Aestuariibaculum sp., a marine bacterium isolated from sediment in Guangxi.</title>
        <authorList>
            <person name="Ying J."/>
        </authorList>
    </citation>
    <scope>NUCLEOTIDE SEQUENCE</scope>
    <source>
        <strain evidence="1">L182</strain>
    </source>
</reference>
<comment type="caution">
    <text evidence="1">The sequence shown here is derived from an EMBL/GenBank/DDBJ whole genome shotgun (WGS) entry which is preliminary data.</text>
</comment>
<dbReference type="Proteomes" id="UP001156141">
    <property type="component" value="Unassembled WGS sequence"/>
</dbReference>
<proteinExistence type="predicted"/>
<evidence type="ECO:0000313" key="1">
    <source>
        <dbReference type="EMBL" id="MCH4553537.1"/>
    </source>
</evidence>
<name>A0ABS9RKV6_9FLAO</name>
<dbReference type="RefSeq" id="WP_240574614.1">
    <property type="nucleotide sequence ID" value="NZ_CP136709.1"/>
</dbReference>
<gene>
    <name evidence="1" type="ORF">MKW35_12985</name>
</gene>
<evidence type="ECO:0000313" key="2">
    <source>
        <dbReference type="Proteomes" id="UP001156141"/>
    </source>
</evidence>
<keyword evidence="2" id="KW-1185">Reference proteome</keyword>
<sequence>METNKLLSTFEKVSDTTFYNSQPTAKYDILHLKDKNENLLLFNSIQIDSLNNKKYKILDVLKLPIQEDDLFITIGYCDKLNQNEGNIIALVKKTKDIKIQNIEALWLANTKTKVIEELNDVTGIECFNEFYMN</sequence>
<organism evidence="1 2">
    <name type="scientific">Aestuariibaculum lutulentum</name>
    <dbReference type="NCBI Taxonomy" id="2920935"/>
    <lineage>
        <taxon>Bacteria</taxon>
        <taxon>Pseudomonadati</taxon>
        <taxon>Bacteroidota</taxon>
        <taxon>Flavobacteriia</taxon>
        <taxon>Flavobacteriales</taxon>
        <taxon>Flavobacteriaceae</taxon>
    </lineage>
</organism>